<accession>A0ABZ0RHW9</accession>
<dbReference type="Proteomes" id="UP001324993">
    <property type="component" value="Chromosome"/>
</dbReference>
<evidence type="ECO:0000313" key="3">
    <source>
        <dbReference type="Proteomes" id="UP001324993"/>
    </source>
</evidence>
<keyword evidence="1" id="KW-0472">Membrane</keyword>
<dbReference type="NCBIfam" id="TIGR02532">
    <property type="entry name" value="IV_pilin_GFxxxE"/>
    <property type="match status" value="1"/>
</dbReference>
<feature type="transmembrane region" description="Helical" evidence="1">
    <location>
        <begin position="21"/>
        <end position="43"/>
    </location>
</feature>
<dbReference type="EMBL" id="CP138858">
    <property type="protein sequence ID" value="WPJ95112.1"/>
    <property type="molecule type" value="Genomic_DNA"/>
</dbReference>
<organism evidence="2 3">
    <name type="scientific">Coraliomargarita algicola</name>
    <dbReference type="NCBI Taxonomy" id="3092156"/>
    <lineage>
        <taxon>Bacteria</taxon>
        <taxon>Pseudomonadati</taxon>
        <taxon>Verrucomicrobiota</taxon>
        <taxon>Opitutia</taxon>
        <taxon>Puniceicoccales</taxon>
        <taxon>Coraliomargaritaceae</taxon>
        <taxon>Coraliomargarita</taxon>
    </lineage>
</organism>
<dbReference type="InterPro" id="IPR045584">
    <property type="entry name" value="Pilin-like"/>
</dbReference>
<dbReference type="RefSeq" id="WP_319832006.1">
    <property type="nucleotide sequence ID" value="NZ_CP138858.1"/>
</dbReference>
<proteinExistence type="predicted"/>
<name>A0ABZ0RHW9_9BACT</name>
<evidence type="ECO:0000313" key="2">
    <source>
        <dbReference type="EMBL" id="WPJ95112.1"/>
    </source>
</evidence>
<reference evidence="2 3" key="1">
    <citation type="submission" date="2023-11" db="EMBL/GenBank/DDBJ databases">
        <title>Coraliomargarita sp. nov., isolated from marine algae.</title>
        <authorList>
            <person name="Lee J.K."/>
            <person name="Baek J.H."/>
            <person name="Kim J.M."/>
            <person name="Choi D.G."/>
            <person name="Jeon C.O."/>
        </authorList>
    </citation>
    <scope>NUCLEOTIDE SEQUENCE [LARGE SCALE GENOMIC DNA]</scope>
    <source>
        <strain evidence="2 3">J2-16</strain>
    </source>
</reference>
<protein>
    <submittedName>
        <fullName evidence="2">Type II secretion system protein</fullName>
    </submittedName>
</protein>
<keyword evidence="1" id="KW-0812">Transmembrane</keyword>
<evidence type="ECO:0000256" key="1">
    <source>
        <dbReference type="SAM" id="Phobius"/>
    </source>
</evidence>
<dbReference type="SUPFAM" id="SSF54523">
    <property type="entry name" value="Pili subunits"/>
    <property type="match status" value="1"/>
</dbReference>
<dbReference type="PANTHER" id="PTHR30093">
    <property type="entry name" value="GENERAL SECRETION PATHWAY PROTEIN G"/>
    <property type="match status" value="1"/>
</dbReference>
<dbReference type="Gene3D" id="3.30.700.10">
    <property type="entry name" value="Glycoprotein, Type 4 Pilin"/>
    <property type="match status" value="1"/>
</dbReference>
<keyword evidence="3" id="KW-1185">Reference proteome</keyword>
<dbReference type="InterPro" id="IPR012902">
    <property type="entry name" value="N_methyl_site"/>
</dbReference>
<dbReference type="Pfam" id="PF07963">
    <property type="entry name" value="N_methyl"/>
    <property type="match status" value="1"/>
</dbReference>
<gene>
    <name evidence="2" type="ORF">SH580_16935</name>
</gene>
<sequence length="102" mass="11139">MKCPAQLHASPLIRFRRRSSLGFTLIELLAVIAVVAILAAILIPTFGSVRTKAQQTQCAFNLRRIGEAILLYASENNGELPGRDAGLYGQISAQTIMRTKIN</sequence>
<keyword evidence="1" id="KW-1133">Transmembrane helix</keyword>